<evidence type="ECO:0000259" key="4">
    <source>
        <dbReference type="Pfam" id="PF13458"/>
    </source>
</evidence>
<dbReference type="CDD" id="cd20013">
    <property type="entry name" value="PBP1_RPA0985_benzoate-like"/>
    <property type="match status" value="1"/>
</dbReference>
<feature type="chain" id="PRO_5046327704" evidence="3">
    <location>
        <begin position="25"/>
        <end position="388"/>
    </location>
</feature>
<feature type="domain" description="Leucine-binding protein" evidence="4">
    <location>
        <begin position="28"/>
        <end position="364"/>
    </location>
</feature>
<dbReference type="Gene3D" id="3.40.50.2300">
    <property type="match status" value="2"/>
</dbReference>
<feature type="signal peptide" evidence="3">
    <location>
        <begin position="1"/>
        <end position="24"/>
    </location>
</feature>
<dbReference type="EMBL" id="NQOU01000002">
    <property type="protein sequence ID" value="RII83239.1"/>
    <property type="molecule type" value="Genomic_DNA"/>
</dbReference>
<dbReference type="RefSeq" id="WP_119441631.1">
    <property type="nucleotide sequence ID" value="NZ_CP170494.1"/>
</dbReference>
<protein>
    <submittedName>
        <fullName evidence="5">ABC transporter substrate-binding protein</fullName>
    </submittedName>
</protein>
<evidence type="ECO:0000256" key="2">
    <source>
        <dbReference type="ARBA" id="ARBA00022729"/>
    </source>
</evidence>
<gene>
    <name evidence="5" type="ORF">CJO09_06435</name>
</gene>
<dbReference type="Proteomes" id="UP000266483">
    <property type="component" value="Unassembled WGS sequence"/>
</dbReference>
<proteinExistence type="inferred from homology"/>
<keyword evidence="2 3" id="KW-0732">Signal</keyword>
<evidence type="ECO:0000313" key="6">
    <source>
        <dbReference type="Proteomes" id="UP000266483"/>
    </source>
</evidence>
<dbReference type="InterPro" id="IPR028081">
    <property type="entry name" value="Leu-bd"/>
</dbReference>
<name>A0ABX9MYV6_9BURK</name>
<evidence type="ECO:0000256" key="1">
    <source>
        <dbReference type="ARBA" id="ARBA00010062"/>
    </source>
</evidence>
<dbReference type="PANTHER" id="PTHR30483">
    <property type="entry name" value="LEUCINE-SPECIFIC-BINDING PROTEIN"/>
    <property type="match status" value="1"/>
</dbReference>
<accession>A0ABX9MYV6</accession>
<comment type="caution">
    <text evidence="5">The sequence shown here is derived from an EMBL/GenBank/DDBJ whole genome shotgun (WGS) entry which is preliminary data.</text>
</comment>
<organism evidence="5 6">
    <name type="scientific">Neopusillimonas maritima</name>
    <dbReference type="NCBI Taxonomy" id="2026239"/>
    <lineage>
        <taxon>Bacteria</taxon>
        <taxon>Pseudomonadati</taxon>
        <taxon>Pseudomonadota</taxon>
        <taxon>Betaproteobacteria</taxon>
        <taxon>Burkholderiales</taxon>
        <taxon>Alcaligenaceae</taxon>
        <taxon>Neopusillimonas</taxon>
    </lineage>
</organism>
<keyword evidence="6" id="KW-1185">Reference proteome</keyword>
<evidence type="ECO:0000256" key="3">
    <source>
        <dbReference type="SAM" id="SignalP"/>
    </source>
</evidence>
<dbReference type="Pfam" id="PF13458">
    <property type="entry name" value="Peripla_BP_6"/>
    <property type="match status" value="1"/>
</dbReference>
<reference evidence="5 6" key="1">
    <citation type="submission" date="2017-08" db="EMBL/GenBank/DDBJ databases">
        <title>Pusillimonas indicus sp. nov., a member of the family Alcaligenaceae isolated from surface seawater.</title>
        <authorList>
            <person name="Li J."/>
        </authorList>
    </citation>
    <scope>NUCLEOTIDE SEQUENCE [LARGE SCALE GENOMIC DNA]</scope>
    <source>
        <strain evidence="5 6">17-4A</strain>
    </source>
</reference>
<dbReference type="InterPro" id="IPR028082">
    <property type="entry name" value="Peripla_BP_I"/>
</dbReference>
<evidence type="ECO:0000313" key="5">
    <source>
        <dbReference type="EMBL" id="RII83239.1"/>
    </source>
</evidence>
<dbReference type="InterPro" id="IPR051010">
    <property type="entry name" value="BCAA_transport"/>
</dbReference>
<comment type="similarity">
    <text evidence="1">Belongs to the leucine-binding protein family.</text>
</comment>
<dbReference type="SUPFAM" id="SSF53822">
    <property type="entry name" value="Periplasmic binding protein-like I"/>
    <property type="match status" value="1"/>
</dbReference>
<dbReference type="PANTHER" id="PTHR30483:SF6">
    <property type="entry name" value="PERIPLASMIC BINDING PROTEIN OF ABC TRANSPORTER FOR NATURAL AMINO ACIDS"/>
    <property type="match status" value="1"/>
</dbReference>
<sequence length="388" mass="41663">MKAKLLIQATAVVAAVVFGGAAFAKDTFKIGLVLPMTGHFGPSGQQVTAGAKLYMAQHGDTLNGKKVELIIKDDTALPEAAKRLSQELVVKDKVDVLAGFGLTPLAFAAAPIATQSKTPMVVMVAATSRVIDASPYIVRTSFTMPQVAMGVAKWAPSNDIKRVMTLVTDYGPGHDTEAAFKKFFTESGGEVIDSLRIPMTNPDFGPALQRVRDQKPDALFVFVAESAGLALMKEFSNRELGKAGIQLIGTGDMVGDDILNDMGDVALGIITSHHYSVAHPTETNKDFVEAYKKATGDRPNFMTIAGYDGMHVIYEAFRKTNGEGDGDALLAAMKGLEFESPRGPVMIDAETRDIVQNVYLREVKSVDGELYNVEFDVLEAVNNPVDGK</sequence>